<protein>
    <submittedName>
        <fullName evidence="1">Uncharacterized protein</fullName>
    </submittedName>
</protein>
<sequence>MNYEGNQNGTGIRRALPITYLVYSRPGPDAIMDSTQSLEKPQCVQHENEINMNVFIGPRIKNTGGGGEGKKRVRFHPEVTVHHLLHWAFAYQIARQSPWEEAARDRERFWKRINHVGETIGKVFQKDHREKIQQLIQGNQEI</sequence>
<name>A0ACC2ND93_9HYME</name>
<keyword evidence="2" id="KW-1185">Reference proteome</keyword>
<accession>A0ACC2ND93</accession>
<comment type="caution">
    <text evidence="1">The sequence shown here is derived from an EMBL/GenBank/DDBJ whole genome shotgun (WGS) entry which is preliminary data.</text>
</comment>
<evidence type="ECO:0000313" key="1">
    <source>
        <dbReference type="EMBL" id="KAJ8668636.1"/>
    </source>
</evidence>
<evidence type="ECO:0000313" key="2">
    <source>
        <dbReference type="Proteomes" id="UP001239111"/>
    </source>
</evidence>
<proteinExistence type="predicted"/>
<dbReference type="Proteomes" id="UP001239111">
    <property type="component" value="Chromosome 4"/>
</dbReference>
<reference evidence="1" key="1">
    <citation type="submission" date="2023-04" db="EMBL/GenBank/DDBJ databases">
        <title>A chromosome-level genome assembly of the parasitoid wasp Eretmocerus hayati.</title>
        <authorList>
            <person name="Zhong Y."/>
            <person name="Liu S."/>
            <person name="Liu Y."/>
        </authorList>
    </citation>
    <scope>NUCLEOTIDE SEQUENCE</scope>
    <source>
        <strain evidence="1">ZJU_SS_LIU_2023</strain>
    </source>
</reference>
<organism evidence="1 2">
    <name type="scientific">Eretmocerus hayati</name>
    <dbReference type="NCBI Taxonomy" id="131215"/>
    <lineage>
        <taxon>Eukaryota</taxon>
        <taxon>Metazoa</taxon>
        <taxon>Ecdysozoa</taxon>
        <taxon>Arthropoda</taxon>
        <taxon>Hexapoda</taxon>
        <taxon>Insecta</taxon>
        <taxon>Pterygota</taxon>
        <taxon>Neoptera</taxon>
        <taxon>Endopterygota</taxon>
        <taxon>Hymenoptera</taxon>
        <taxon>Apocrita</taxon>
        <taxon>Proctotrupomorpha</taxon>
        <taxon>Chalcidoidea</taxon>
        <taxon>Aphelinidae</taxon>
        <taxon>Aphelininae</taxon>
        <taxon>Eretmocerus</taxon>
    </lineage>
</organism>
<dbReference type="EMBL" id="CM056744">
    <property type="protein sequence ID" value="KAJ8668636.1"/>
    <property type="molecule type" value="Genomic_DNA"/>
</dbReference>
<gene>
    <name evidence="1" type="ORF">QAD02_010299</name>
</gene>